<evidence type="ECO:0000256" key="1">
    <source>
        <dbReference type="ARBA" id="ARBA00023125"/>
    </source>
</evidence>
<evidence type="ECO:0000259" key="3">
    <source>
        <dbReference type="PROSITE" id="PS50977"/>
    </source>
</evidence>
<dbReference type="Pfam" id="PF00440">
    <property type="entry name" value="TetR_N"/>
    <property type="match status" value="1"/>
</dbReference>
<keyword evidence="5" id="KW-1185">Reference proteome</keyword>
<dbReference type="InterPro" id="IPR013573">
    <property type="entry name" value="Tscrpt_reg_YcdC_C"/>
</dbReference>
<dbReference type="PANTHER" id="PTHR30328:SF54">
    <property type="entry name" value="HTH-TYPE TRANSCRIPTIONAL REPRESSOR SCO4008"/>
    <property type="match status" value="1"/>
</dbReference>
<organism evidence="4 5">
    <name type="scientific">Pseudomonas parafulva</name>
    <dbReference type="NCBI Taxonomy" id="157782"/>
    <lineage>
        <taxon>Bacteria</taxon>
        <taxon>Pseudomonadati</taxon>
        <taxon>Pseudomonadota</taxon>
        <taxon>Gammaproteobacteria</taxon>
        <taxon>Pseudomonadales</taxon>
        <taxon>Pseudomonadaceae</taxon>
        <taxon>Pseudomonas</taxon>
    </lineage>
</organism>
<gene>
    <name evidence="4" type="ORF">B2J77_18305</name>
</gene>
<evidence type="ECO:0000313" key="4">
    <source>
        <dbReference type="EMBL" id="AQW70039.1"/>
    </source>
</evidence>
<dbReference type="Proteomes" id="UP000191010">
    <property type="component" value="Chromosome"/>
</dbReference>
<sequence>MPPMLVTLPWEGNLVLQTQPSPCTESFMTLEVPAHRLSASGKPAGRIRQKNEQAIIKAAEDEFARHGFKGTSMNTIALKAGLPKANLHYYFTNKLGLYIAVLSNIIELWDSTFNALSVEDDPGEALSRYIRTKMEFSRRNPQASRIFAMEVISGGSCLTEYFSADYREWFRGRAAVFQAWMDAGKMDPVDPVHLIFLLWGSTQHYADFATQICQVTGRSRLTKQDMEDASTNLIHIILKGCGIAPVA</sequence>
<dbReference type="InterPro" id="IPR036271">
    <property type="entry name" value="Tet_transcr_reg_TetR-rel_C_sf"/>
</dbReference>
<reference evidence="4 5" key="1">
    <citation type="submission" date="2017-02" db="EMBL/GenBank/DDBJ databases">
        <authorList>
            <person name="Guo L."/>
        </authorList>
    </citation>
    <scope>NUCLEOTIDE SEQUENCE [LARGE SCALE GENOMIC DNA]</scope>
    <source>
        <strain evidence="4 5">PRS09-11288</strain>
    </source>
</reference>
<name>A0ABN4Y3U0_9PSED</name>
<dbReference type="SUPFAM" id="SSF48498">
    <property type="entry name" value="Tetracyclin repressor-like, C-terminal domain"/>
    <property type="match status" value="1"/>
</dbReference>
<evidence type="ECO:0000313" key="5">
    <source>
        <dbReference type="Proteomes" id="UP000191010"/>
    </source>
</evidence>
<dbReference type="InterPro" id="IPR050109">
    <property type="entry name" value="HTH-type_TetR-like_transc_reg"/>
</dbReference>
<dbReference type="EMBL" id="CP019952">
    <property type="protein sequence ID" value="AQW70039.1"/>
    <property type="molecule type" value="Genomic_DNA"/>
</dbReference>
<feature type="domain" description="HTH tetR-type" evidence="3">
    <location>
        <begin position="49"/>
        <end position="109"/>
    </location>
</feature>
<dbReference type="PROSITE" id="PS50977">
    <property type="entry name" value="HTH_TETR_2"/>
    <property type="match status" value="1"/>
</dbReference>
<accession>A0ABN4Y3U0</accession>
<dbReference type="PANTHER" id="PTHR30328">
    <property type="entry name" value="TRANSCRIPTIONAL REPRESSOR"/>
    <property type="match status" value="1"/>
</dbReference>
<dbReference type="InterPro" id="IPR009057">
    <property type="entry name" value="Homeodomain-like_sf"/>
</dbReference>
<dbReference type="Gene3D" id="1.10.10.60">
    <property type="entry name" value="Homeodomain-like"/>
    <property type="match status" value="1"/>
</dbReference>
<feature type="DNA-binding region" description="H-T-H motif" evidence="2">
    <location>
        <begin position="72"/>
        <end position="91"/>
    </location>
</feature>
<dbReference type="SUPFAM" id="SSF46689">
    <property type="entry name" value="Homeodomain-like"/>
    <property type="match status" value="1"/>
</dbReference>
<keyword evidence="1 2" id="KW-0238">DNA-binding</keyword>
<dbReference type="InterPro" id="IPR001647">
    <property type="entry name" value="HTH_TetR"/>
</dbReference>
<protein>
    <submittedName>
        <fullName evidence="4">TetR family transcriptional regulator</fullName>
    </submittedName>
</protein>
<evidence type="ECO:0000256" key="2">
    <source>
        <dbReference type="PROSITE-ProRule" id="PRU00335"/>
    </source>
</evidence>
<dbReference type="PRINTS" id="PR00455">
    <property type="entry name" value="HTHTETR"/>
</dbReference>
<proteinExistence type="predicted"/>
<dbReference type="Pfam" id="PF08362">
    <property type="entry name" value="TetR_C_3"/>
    <property type="match status" value="1"/>
</dbReference>
<dbReference type="Gene3D" id="1.10.357.10">
    <property type="entry name" value="Tetracycline Repressor, domain 2"/>
    <property type="match status" value="1"/>
</dbReference>